<reference evidence="2 3" key="1">
    <citation type="submission" date="2014-03" db="EMBL/GenBank/DDBJ databases">
        <title>Whole genome sequence of Novosphingobium resinovorum KF1.</title>
        <authorList>
            <person name="Gan H.M."/>
            <person name="Gan H.Y."/>
            <person name="Chew T.H."/>
            <person name="Savka M.A."/>
        </authorList>
    </citation>
    <scope>NUCLEOTIDE SEQUENCE [LARGE SCALE GENOMIC DNA]</scope>
    <source>
        <strain evidence="2 3">KF1</strain>
    </source>
</reference>
<sequence>MYGAGIGTIAICGWSQQVRLMILRTRLVVRGWSFRTRRWAGRFFTGAALAIFTLRYSVFADCVSAT</sequence>
<evidence type="ECO:0000256" key="1">
    <source>
        <dbReference type="SAM" id="Phobius"/>
    </source>
</evidence>
<evidence type="ECO:0000313" key="3">
    <source>
        <dbReference type="Proteomes" id="UP000024329"/>
    </source>
</evidence>
<dbReference type="AlphaFoldDB" id="A0A031JX69"/>
<keyword evidence="1" id="KW-0812">Transmembrane</keyword>
<feature type="transmembrane region" description="Helical" evidence="1">
    <location>
        <begin position="39"/>
        <end position="58"/>
    </location>
</feature>
<comment type="caution">
    <text evidence="2">The sequence shown here is derived from an EMBL/GenBank/DDBJ whole genome shotgun (WGS) entry which is preliminary data.</text>
</comment>
<dbReference type="EMBL" id="JFYZ01000012">
    <property type="protein sequence ID" value="EZP81545.1"/>
    <property type="molecule type" value="Genomic_DNA"/>
</dbReference>
<dbReference type="STRING" id="158500.BES08_10585"/>
<keyword evidence="1" id="KW-0472">Membrane</keyword>
<dbReference type="Proteomes" id="UP000024329">
    <property type="component" value="Unassembled WGS sequence"/>
</dbReference>
<accession>A0A031JX69</accession>
<name>A0A031JX69_9SPHN</name>
<proteinExistence type="predicted"/>
<gene>
    <name evidence="2" type="ORF">BV97_02763</name>
</gene>
<keyword evidence="1" id="KW-1133">Transmembrane helix</keyword>
<protein>
    <submittedName>
        <fullName evidence="2">Uncharacterized protein</fullName>
    </submittedName>
</protein>
<evidence type="ECO:0000313" key="2">
    <source>
        <dbReference type="EMBL" id="EZP81545.1"/>
    </source>
</evidence>
<organism evidence="2 3">
    <name type="scientific">Novosphingobium resinovorum</name>
    <dbReference type="NCBI Taxonomy" id="158500"/>
    <lineage>
        <taxon>Bacteria</taxon>
        <taxon>Pseudomonadati</taxon>
        <taxon>Pseudomonadota</taxon>
        <taxon>Alphaproteobacteria</taxon>
        <taxon>Sphingomonadales</taxon>
        <taxon>Sphingomonadaceae</taxon>
        <taxon>Novosphingobium</taxon>
    </lineage>
</organism>